<sequence>MSVMIETIIRQVSEQVKQAMEAANLARPLLHFDYAPTAGCEPSHRQVHILSPHSMEREWEVSRSNWGGRHYSNHHDRHTATAVRLSCRPFRGQMAKSTTASTPYATHSRPTAWLEEQEQTSKPRREALVDRGQIDRFLRRDPHFLRREQEPVQPQPQDEVCSVEVMATIAGGYAEGMTRSAWKAQLGGVQ</sequence>
<gene>
    <name evidence="1" type="ORF">Cgig2_032197</name>
</gene>
<dbReference type="AlphaFoldDB" id="A0A9Q1K374"/>
<accession>A0A9Q1K374</accession>
<reference evidence="1" key="1">
    <citation type="submission" date="2022-04" db="EMBL/GenBank/DDBJ databases">
        <title>Carnegiea gigantea Genome sequencing and assembly v2.</title>
        <authorList>
            <person name="Copetti D."/>
            <person name="Sanderson M.J."/>
            <person name="Burquez A."/>
            <person name="Wojciechowski M.F."/>
        </authorList>
    </citation>
    <scope>NUCLEOTIDE SEQUENCE</scope>
    <source>
        <strain evidence="1">SGP5-SGP5p</strain>
        <tissue evidence="1">Aerial part</tissue>
    </source>
</reference>
<protein>
    <submittedName>
        <fullName evidence="1">Uncharacterized protein</fullName>
    </submittedName>
</protein>
<organism evidence="1 2">
    <name type="scientific">Carnegiea gigantea</name>
    <dbReference type="NCBI Taxonomy" id="171969"/>
    <lineage>
        <taxon>Eukaryota</taxon>
        <taxon>Viridiplantae</taxon>
        <taxon>Streptophyta</taxon>
        <taxon>Embryophyta</taxon>
        <taxon>Tracheophyta</taxon>
        <taxon>Spermatophyta</taxon>
        <taxon>Magnoliopsida</taxon>
        <taxon>eudicotyledons</taxon>
        <taxon>Gunneridae</taxon>
        <taxon>Pentapetalae</taxon>
        <taxon>Caryophyllales</taxon>
        <taxon>Cactineae</taxon>
        <taxon>Cactaceae</taxon>
        <taxon>Cactoideae</taxon>
        <taxon>Echinocereeae</taxon>
        <taxon>Carnegiea</taxon>
    </lineage>
</organism>
<dbReference type="Proteomes" id="UP001153076">
    <property type="component" value="Unassembled WGS sequence"/>
</dbReference>
<dbReference type="EMBL" id="JAKOGI010000347">
    <property type="protein sequence ID" value="KAJ8436376.1"/>
    <property type="molecule type" value="Genomic_DNA"/>
</dbReference>
<evidence type="ECO:0000313" key="2">
    <source>
        <dbReference type="Proteomes" id="UP001153076"/>
    </source>
</evidence>
<name>A0A9Q1K374_9CARY</name>
<evidence type="ECO:0000313" key="1">
    <source>
        <dbReference type="EMBL" id="KAJ8436376.1"/>
    </source>
</evidence>
<keyword evidence="2" id="KW-1185">Reference proteome</keyword>
<comment type="caution">
    <text evidence="1">The sequence shown here is derived from an EMBL/GenBank/DDBJ whole genome shotgun (WGS) entry which is preliminary data.</text>
</comment>
<proteinExistence type="predicted"/>